<dbReference type="PATRIC" id="fig|1303518.3.peg.373"/>
<keyword evidence="1" id="KW-0175">Coiled coil</keyword>
<dbReference type="SUPFAM" id="SSF55073">
    <property type="entry name" value="Nucleotide cyclase"/>
    <property type="match status" value="1"/>
</dbReference>
<dbReference type="NCBIfam" id="TIGR00254">
    <property type="entry name" value="GGDEF"/>
    <property type="match status" value="1"/>
</dbReference>
<gene>
    <name evidence="6" type="ORF">CCALI_00366</name>
</gene>
<dbReference type="Gene3D" id="3.30.450.20">
    <property type="entry name" value="PAS domain"/>
    <property type="match status" value="1"/>
</dbReference>
<reference evidence="7" key="1">
    <citation type="submission" date="2013-03" db="EMBL/GenBank/DDBJ databases">
        <title>Genome sequence of Chthonomonas calidirosea, the first sequenced genome from the Armatimonadetes phylum (formally candidate division OP10).</title>
        <authorList>
            <person name="Lee K.C.Y."/>
            <person name="Morgan X.C."/>
            <person name="Dunfield P.F."/>
            <person name="Tamas I."/>
            <person name="Houghton K.M."/>
            <person name="Vyssotski M."/>
            <person name="Ryan J.L.J."/>
            <person name="Lagutin K."/>
            <person name="McDonald I.R."/>
            <person name="Stott M.B."/>
        </authorList>
    </citation>
    <scope>NUCLEOTIDE SEQUENCE [LARGE SCALE GENOMIC DNA]</scope>
    <source>
        <strain evidence="7">DSM 23976 / ICMP 18418 / T49</strain>
    </source>
</reference>
<dbReference type="GO" id="GO:0043709">
    <property type="term" value="P:cell adhesion involved in single-species biofilm formation"/>
    <property type="evidence" value="ECO:0007669"/>
    <property type="project" value="TreeGrafter"/>
</dbReference>
<dbReference type="Pfam" id="PF00990">
    <property type="entry name" value="GGDEF"/>
    <property type="match status" value="1"/>
</dbReference>
<dbReference type="InterPro" id="IPR043128">
    <property type="entry name" value="Rev_trsase/Diguanyl_cyclase"/>
</dbReference>
<evidence type="ECO:0000259" key="3">
    <source>
        <dbReference type="PROSITE" id="PS50112"/>
    </source>
</evidence>
<dbReference type="eggNOG" id="COG3706">
    <property type="taxonomic scope" value="Bacteria"/>
</dbReference>
<evidence type="ECO:0000259" key="4">
    <source>
        <dbReference type="PROSITE" id="PS50113"/>
    </source>
</evidence>
<dbReference type="STRING" id="454171.CP488_00791"/>
<dbReference type="InterPro" id="IPR013655">
    <property type="entry name" value="PAS_fold_3"/>
</dbReference>
<name>S0EWS4_CHTCT</name>
<dbReference type="FunFam" id="3.30.70.270:FF:000001">
    <property type="entry name" value="Diguanylate cyclase domain protein"/>
    <property type="match status" value="1"/>
</dbReference>
<evidence type="ECO:0000313" key="6">
    <source>
        <dbReference type="EMBL" id="CCW34203.1"/>
    </source>
</evidence>
<dbReference type="SMART" id="SM00091">
    <property type="entry name" value="PAS"/>
    <property type="match status" value="1"/>
</dbReference>
<dbReference type="Pfam" id="PF08447">
    <property type="entry name" value="PAS_3"/>
    <property type="match status" value="1"/>
</dbReference>
<organism evidence="6 7">
    <name type="scientific">Chthonomonas calidirosea (strain DSM 23976 / ICMP 18418 / T49)</name>
    <dbReference type="NCBI Taxonomy" id="1303518"/>
    <lineage>
        <taxon>Bacteria</taxon>
        <taxon>Bacillati</taxon>
        <taxon>Armatimonadota</taxon>
        <taxon>Chthonomonadia</taxon>
        <taxon>Chthonomonadales</taxon>
        <taxon>Chthonomonadaceae</taxon>
        <taxon>Chthonomonas</taxon>
    </lineage>
</organism>
<feature type="domain" description="PAC" evidence="4">
    <location>
        <begin position="123"/>
        <end position="175"/>
    </location>
</feature>
<dbReference type="Gene3D" id="3.30.70.270">
    <property type="match status" value="1"/>
</dbReference>
<dbReference type="GO" id="GO:0052621">
    <property type="term" value="F:diguanylate cyclase activity"/>
    <property type="evidence" value="ECO:0007669"/>
    <property type="project" value="TreeGrafter"/>
</dbReference>
<dbReference type="PROSITE" id="PS50887">
    <property type="entry name" value="GGDEF"/>
    <property type="match status" value="1"/>
</dbReference>
<proteinExistence type="predicted"/>
<dbReference type="InterPro" id="IPR029787">
    <property type="entry name" value="Nucleotide_cyclase"/>
</dbReference>
<dbReference type="CDD" id="cd00130">
    <property type="entry name" value="PAS"/>
    <property type="match status" value="1"/>
</dbReference>
<feature type="domain" description="PAS" evidence="3">
    <location>
        <begin position="49"/>
        <end position="110"/>
    </location>
</feature>
<evidence type="ECO:0000256" key="1">
    <source>
        <dbReference type="SAM" id="Coils"/>
    </source>
</evidence>
<feature type="coiled-coil region" evidence="1">
    <location>
        <begin position="163"/>
        <end position="200"/>
    </location>
</feature>
<dbReference type="PANTHER" id="PTHR45138">
    <property type="entry name" value="REGULATORY COMPONENTS OF SENSORY TRANSDUCTION SYSTEM"/>
    <property type="match status" value="1"/>
</dbReference>
<dbReference type="InterPro" id="IPR000160">
    <property type="entry name" value="GGDEF_dom"/>
</dbReference>
<dbReference type="AlphaFoldDB" id="S0EWS4"/>
<dbReference type="eggNOG" id="COG2202">
    <property type="taxonomic scope" value="Bacteria"/>
</dbReference>
<dbReference type="InParanoid" id="S0EWS4"/>
<dbReference type="PROSITE" id="PS50113">
    <property type="entry name" value="PAC"/>
    <property type="match status" value="1"/>
</dbReference>
<dbReference type="SMART" id="SM00086">
    <property type="entry name" value="PAC"/>
    <property type="match status" value="1"/>
</dbReference>
<dbReference type="PROSITE" id="PS50112">
    <property type="entry name" value="PAS"/>
    <property type="match status" value="1"/>
</dbReference>
<evidence type="ECO:0000313" key="7">
    <source>
        <dbReference type="Proteomes" id="UP000014227"/>
    </source>
</evidence>
<sequence>MTAVYKQNPFGDTEPTKIMKKNAGNTGEPVLQMITSAEKPSTPTPHFANIADIYELVATAIDDVVSLHTLNGAFLFVSPSVQKVLGYTPAELIYSSITDLTHPSDTKRLRPLALMQQNHHKTRTILWRCRHKTGHFLYLETKATLLLDDEGRPVAILCASRDVTERENLLAKLNASRKELTRQKRELERANARLSTLATIDGLTGLKNHRAFQEQLEIEFRRARRYQLPLSLLMLDVDHFKLYNDTYGHLAGDEVLQHVARLLTLVARQTDFVCRYGGEEFAVILPNTPADGALALAERYRTTIASENWSLRPITISIGAASLTPEIQCRAELIEKADRALYHSKQNGRNRVTHIREVEPILQAAS</sequence>
<dbReference type="KEGG" id="ccz:CCALI_00366"/>
<dbReference type="InterPro" id="IPR035965">
    <property type="entry name" value="PAS-like_dom_sf"/>
</dbReference>
<dbReference type="NCBIfam" id="TIGR00229">
    <property type="entry name" value="sensory_box"/>
    <property type="match status" value="1"/>
</dbReference>
<evidence type="ECO:0000259" key="5">
    <source>
        <dbReference type="PROSITE" id="PS50887"/>
    </source>
</evidence>
<protein>
    <submittedName>
        <fullName evidence="6">PAS domain S-box/diguanylate cyclase (GGDEF) domain</fullName>
    </submittedName>
</protein>
<dbReference type="InterPro" id="IPR000700">
    <property type="entry name" value="PAS-assoc_C"/>
</dbReference>
<dbReference type="SMART" id="SM00267">
    <property type="entry name" value="GGDEF"/>
    <property type="match status" value="1"/>
</dbReference>
<dbReference type="Proteomes" id="UP000014227">
    <property type="component" value="Chromosome I"/>
</dbReference>
<dbReference type="InterPro" id="IPR050469">
    <property type="entry name" value="Diguanylate_Cyclase"/>
</dbReference>
<dbReference type="CDD" id="cd01949">
    <property type="entry name" value="GGDEF"/>
    <property type="match status" value="1"/>
</dbReference>
<evidence type="ECO:0000256" key="2">
    <source>
        <dbReference type="SAM" id="MobiDB-lite"/>
    </source>
</evidence>
<dbReference type="EMBL" id="HF951689">
    <property type="protein sequence ID" value="CCW34203.1"/>
    <property type="molecule type" value="Genomic_DNA"/>
</dbReference>
<feature type="domain" description="GGDEF" evidence="5">
    <location>
        <begin position="228"/>
        <end position="357"/>
    </location>
</feature>
<dbReference type="HOGENOM" id="CLU_000445_11_4_0"/>
<dbReference type="InterPro" id="IPR001610">
    <property type="entry name" value="PAC"/>
</dbReference>
<accession>S0EWS4</accession>
<dbReference type="PANTHER" id="PTHR45138:SF9">
    <property type="entry name" value="DIGUANYLATE CYCLASE DGCM-RELATED"/>
    <property type="match status" value="1"/>
</dbReference>
<keyword evidence="7" id="KW-1185">Reference proteome</keyword>
<dbReference type="GO" id="GO:0005886">
    <property type="term" value="C:plasma membrane"/>
    <property type="evidence" value="ECO:0007669"/>
    <property type="project" value="TreeGrafter"/>
</dbReference>
<feature type="region of interest" description="Disordered" evidence="2">
    <location>
        <begin position="1"/>
        <end position="25"/>
    </location>
</feature>
<dbReference type="InterPro" id="IPR000014">
    <property type="entry name" value="PAS"/>
</dbReference>
<dbReference type="GO" id="GO:1902201">
    <property type="term" value="P:negative regulation of bacterial-type flagellum-dependent cell motility"/>
    <property type="evidence" value="ECO:0007669"/>
    <property type="project" value="TreeGrafter"/>
</dbReference>
<dbReference type="SUPFAM" id="SSF55785">
    <property type="entry name" value="PYP-like sensor domain (PAS domain)"/>
    <property type="match status" value="1"/>
</dbReference>